<dbReference type="AlphaFoldDB" id="A0A7N5P6P4"/>
<evidence type="ECO:0000256" key="1">
    <source>
        <dbReference type="SAM" id="MobiDB-lite"/>
    </source>
</evidence>
<reference evidence="2 3" key="1">
    <citation type="journal article" date="2010" name="Nature">
        <title>The sequence and de novo assembly of the giant panda genome.</title>
        <authorList>
            <person name="Li R."/>
            <person name="Fan W."/>
            <person name="Tian G."/>
            <person name="Zhu H."/>
            <person name="He L."/>
            <person name="Cai J."/>
            <person name="Huang Q."/>
            <person name="Cai Q."/>
            <person name="Li B."/>
            <person name="Bai Y."/>
            <person name="Zhang Z."/>
            <person name="Zhang Y."/>
            <person name="Wang W."/>
            <person name="Li J."/>
            <person name="Wei F."/>
            <person name="Li H."/>
            <person name="Jian M."/>
            <person name="Li J."/>
            <person name="Zhang Z."/>
            <person name="Nielsen R."/>
            <person name="Li D."/>
            <person name="Gu W."/>
            <person name="Yang Z."/>
            <person name="Xuan Z."/>
            <person name="Ryder O.A."/>
            <person name="Leung F.C."/>
            <person name="Zhou Y."/>
            <person name="Cao J."/>
            <person name="Sun X."/>
            <person name="Fu Y."/>
            <person name="Fang X."/>
            <person name="Guo X."/>
            <person name="Wang B."/>
            <person name="Hou R."/>
            <person name="Shen F."/>
            <person name="Mu B."/>
            <person name="Ni P."/>
            <person name="Lin R."/>
            <person name="Qian W."/>
            <person name="Wang G."/>
            <person name="Yu C."/>
            <person name="Nie W."/>
            <person name="Wang J."/>
            <person name="Wu Z."/>
            <person name="Liang H."/>
            <person name="Min J."/>
            <person name="Wu Q."/>
            <person name="Cheng S."/>
            <person name="Ruan J."/>
            <person name="Wang M."/>
            <person name="Shi Z."/>
            <person name="Wen M."/>
            <person name="Liu B."/>
            <person name="Ren X."/>
            <person name="Zheng H."/>
            <person name="Dong D."/>
            <person name="Cook K."/>
            <person name="Shan G."/>
            <person name="Zhang H."/>
            <person name="Kosiol C."/>
            <person name="Xie X."/>
            <person name="Lu Z."/>
            <person name="Zheng H."/>
            <person name="Li Y."/>
            <person name="Steiner C.C."/>
            <person name="Lam T.T."/>
            <person name="Lin S."/>
            <person name="Zhang Q."/>
            <person name="Li G."/>
            <person name="Tian J."/>
            <person name="Gong T."/>
            <person name="Liu H."/>
            <person name="Zhang D."/>
            <person name="Fang L."/>
            <person name="Ye C."/>
            <person name="Zhang J."/>
            <person name="Hu W."/>
            <person name="Xu A."/>
            <person name="Ren Y."/>
            <person name="Zhang G."/>
            <person name="Bruford M.W."/>
            <person name="Li Q."/>
            <person name="Ma L."/>
            <person name="Guo Y."/>
            <person name="An N."/>
            <person name="Hu Y."/>
            <person name="Zheng Y."/>
            <person name="Shi Y."/>
            <person name="Li Z."/>
            <person name="Liu Q."/>
            <person name="Chen Y."/>
            <person name="Zhao J."/>
            <person name="Qu N."/>
            <person name="Zhao S."/>
            <person name="Tian F."/>
            <person name="Wang X."/>
            <person name="Wang H."/>
            <person name="Xu L."/>
            <person name="Liu X."/>
            <person name="Vinar T."/>
            <person name="Wang Y."/>
            <person name="Lam T.W."/>
            <person name="Yiu S.M."/>
            <person name="Liu S."/>
            <person name="Zhang H."/>
            <person name="Li D."/>
            <person name="Huang Y."/>
            <person name="Wang X."/>
            <person name="Yang G."/>
            <person name="Jiang Z."/>
            <person name="Wang J."/>
            <person name="Qin N."/>
            <person name="Li L."/>
            <person name="Li J."/>
            <person name="Bolund L."/>
            <person name="Kristiansen K."/>
            <person name="Wong G.K."/>
            <person name="Olson M."/>
            <person name="Zhang X."/>
            <person name="Li S."/>
            <person name="Yang H."/>
            <person name="Wang J."/>
            <person name="Wang J."/>
        </authorList>
    </citation>
    <scope>NUCLEOTIDE SEQUENCE [LARGE SCALE GENOMIC DNA]</scope>
</reference>
<reference evidence="2" key="3">
    <citation type="submission" date="2025-09" db="UniProtKB">
        <authorList>
            <consortium name="Ensembl"/>
        </authorList>
    </citation>
    <scope>IDENTIFICATION</scope>
</reference>
<proteinExistence type="predicted"/>
<name>A0A7N5P6P4_AILME</name>
<organism evidence="2 3">
    <name type="scientific">Ailuropoda melanoleuca</name>
    <name type="common">Giant panda</name>
    <dbReference type="NCBI Taxonomy" id="9646"/>
    <lineage>
        <taxon>Eukaryota</taxon>
        <taxon>Metazoa</taxon>
        <taxon>Chordata</taxon>
        <taxon>Craniata</taxon>
        <taxon>Vertebrata</taxon>
        <taxon>Euteleostomi</taxon>
        <taxon>Mammalia</taxon>
        <taxon>Eutheria</taxon>
        <taxon>Laurasiatheria</taxon>
        <taxon>Carnivora</taxon>
        <taxon>Caniformia</taxon>
        <taxon>Ursidae</taxon>
        <taxon>Ailuropoda</taxon>
    </lineage>
</organism>
<keyword evidence="3" id="KW-1185">Reference proteome</keyword>
<dbReference type="Ensembl" id="ENSAMET00000029408.1">
    <property type="protein sequence ID" value="ENSAMEP00000033914.1"/>
    <property type="gene ID" value="ENSAMEG00000030871.1"/>
</dbReference>
<accession>A0A7N5P6P4</accession>
<dbReference type="GeneTree" id="ENSGT00950000185200"/>
<evidence type="ECO:0000313" key="2">
    <source>
        <dbReference type="Ensembl" id="ENSAMEP00000033914.1"/>
    </source>
</evidence>
<reference evidence="2" key="2">
    <citation type="submission" date="2025-08" db="UniProtKB">
        <authorList>
            <consortium name="Ensembl"/>
        </authorList>
    </citation>
    <scope>IDENTIFICATION</scope>
</reference>
<feature type="region of interest" description="Disordered" evidence="1">
    <location>
        <begin position="66"/>
        <end position="106"/>
    </location>
</feature>
<dbReference type="InParanoid" id="A0A7N5P6P4"/>
<dbReference type="Proteomes" id="UP000008912">
    <property type="component" value="Unassembled WGS sequence"/>
</dbReference>
<protein>
    <submittedName>
        <fullName evidence="2">Uncharacterized protein</fullName>
    </submittedName>
</protein>
<sequence length="334" mass="36035">MACGTSLAEGGCPPCPGPPCSPLCTAMTGRWCWVKLERRGESWGDGLWKGDLSISVFFTGDEMPAWEEPEGHRAAGSQSLAPPPLSTRGAGGWEPTRRGRVANQGSEQREGLCRVMWPAGQGAWCPQRPLDVTARPQPPHLVGLAQAVDAAHLAFLVGVGEHAARRLLAGDGQHEVLAALGPDVFAQLGQQPGGPLLLDLGLLAQQLVLHRALLVLRHALLVLLEVLALARLQVEPGVGEGAHVRQQRLDERVELILQAREARGQERWGPWAHCPARETEAWGLQEDPLQGRARRMWAGGHCRPGYLLGKTRGQRGPIPSAWPSGVNPLPKWGN</sequence>
<evidence type="ECO:0000313" key="3">
    <source>
        <dbReference type="Proteomes" id="UP000008912"/>
    </source>
</evidence>